<dbReference type="AlphaFoldDB" id="A0A543GI30"/>
<dbReference type="PROSITE" id="PS51387">
    <property type="entry name" value="FAD_PCMH"/>
    <property type="match status" value="1"/>
</dbReference>
<proteinExistence type="inferred from homology"/>
<gene>
    <name evidence="7" type="ORF">FB388_3147</name>
</gene>
<dbReference type="InterPro" id="IPR016166">
    <property type="entry name" value="FAD-bd_PCMH"/>
</dbReference>
<comment type="cofactor">
    <cofactor evidence="1">
        <name>FAD</name>
        <dbReference type="ChEBI" id="CHEBI:57692"/>
    </cofactor>
</comment>
<keyword evidence="5" id="KW-0560">Oxidoreductase</keyword>
<dbReference type="OrthoDB" id="9775082at2"/>
<dbReference type="PANTHER" id="PTHR42973">
    <property type="entry name" value="BINDING OXIDOREDUCTASE, PUTATIVE (AFU_ORTHOLOGUE AFUA_1G17690)-RELATED"/>
    <property type="match status" value="1"/>
</dbReference>
<dbReference type="InterPro" id="IPR050416">
    <property type="entry name" value="FAD-linked_Oxidoreductase"/>
</dbReference>
<dbReference type="Proteomes" id="UP000319818">
    <property type="component" value="Unassembled WGS sequence"/>
</dbReference>
<dbReference type="Gene3D" id="3.30.465.10">
    <property type="match status" value="1"/>
</dbReference>
<evidence type="ECO:0000313" key="8">
    <source>
        <dbReference type="Proteomes" id="UP000319818"/>
    </source>
</evidence>
<dbReference type="GO" id="GO:0016491">
    <property type="term" value="F:oxidoreductase activity"/>
    <property type="evidence" value="ECO:0007669"/>
    <property type="project" value="UniProtKB-KW"/>
</dbReference>
<dbReference type="GO" id="GO:0071949">
    <property type="term" value="F:FAD binding"/>
    <property type="evidence" value="ECO:0007669"/>
    <property type="project" value="InterPro"/>
</dbReference>
<dbReference type="InterPro" id="IPR006094">
    <property type="entry name" value="Oxid_FAD_bind_N"/>
</dbReference>
<evidence type="ECO:0000313" key="7">
    <source>
        <dbReference type="EMBL" id="TQM45747.1"/>
    </source>
</evidence>
<feature type="domain" description="FAD-binding PCMH-type" evidence="6">
    <location>
        <begin position="39"/>
        <end position="206"/>
    </location>
</feature>
<organism evidence="7 8">
    <name type="scientific">Pseudonocardia cypriaca</name>
    <dbReference type="NCBI Taxonomy" id="882449"/>
    <lineage>
        <taxon>Bacteria</taxon>
        <taxon>Bacillati</taxon>
        <taxon>Actinomycetota</taxon>
        <taxon>Actinomycetes</taxon>
        <taxon>Pseudonocardiales</taxon>
        <taxon>Pseudonocardiaceae</taxon>
        <taxon>Pseudonocardia</taxon>
    </lineage>
</organism>
<dbReference type="InterPro" id="IPR012951">
    <property type="entry name" value="BBE"/>
</dbReference>
<comment type="similarity">
    <text evidence="2">Belongs to the oxygen-dependent FAD-linked oxidoreductase family.</text>
</comment>
<keyword evidence="8" id="KW-1185">Reference proteome</keyword>
<evidence type="ECO:0000259" key="6">
    <source>
        <dbReference type="PROSITE" id="PS51387"/>
    </source>
</evidence>
<evidence type="ECO:0000256" key="3">
    <source>
        <dbReference type="ARBA" id="ARBA00022630"/>
    </source>
</evidence>
<keyword evidence="3" id="KW-0285">Flavoprotein</keyword>
<evidence type="ECO:0000256" key="5">
    <source>
        <dbReference type="ARBA" id="ARBA00023002"/>
    </source>
</evidence>
<protein>
    <submittedName>
        <fullName evidence="7">FAD/FMN-containing dehydrogenase</fullName>
    </submittedName>
</protein>
<dbReference type="Gene3D" id="3.40.462.20">
    <property type="match status" value="1"/>
</dbReference>
<dbReference type="PANTHER" id="PTHR42973:SF39">
    <property type="entry name" value="FAD-BINDING PCMH-TYPE DOMAIN-CONTAINING PROTEIN"/>
    <property type="match status" value="1"/>
</dbReference>
<dbReference type="Pfam" id="PF01565">
    <property type="entry name" value="FAD_binding_4"/>
    <property type="match status" value="1"/>
</dbReference>
<dbReference type="InterPro" id="IPR016167">
    <property type="entry name" value="FAD-bd_PCMH_sub1"/>
</dbReference>
<dbReference type="Gene3D" id="3.30.43.10">
    <property type="entry name" value="Uridine Diphospho-n-acetylenolpyruvylglucosamine Reductase, domain 2"/>
    <property type="match status" value="1"/>
</dbReference>
<dbReference type="InterPro" id="IPR006093">
    <property type="entry name" value="Oxy_OxRdtase_FAD_BS"/>
</dbReference>
<evidence type="ECO:0000256" key="2">
    <source>
        <dbReference type="ARBA" id="ARBA00005466"/>
    </source>
</evidence>
<keyword evidence="4" id="KW-0274">FAD</keyword>
<evidence type="ECO:0000256" key="1">
    <source>
        <dbReference type="ARBA" id="ARBA00001974"/>
    </source>
</evidence>
<dbReference type="RefSeq" id="WP_142101545.1">
    <property type="nucleotide sequence ID" value="NZ_VFPH01000001.1"/>
</dbReference>
<dbReference type="EMBL" id="VFPH01000001">
    <property type="protein sequence ID" value="TQM45747.1"/>
    <property type="molecule type" value="Genomic_DNA"/>
</dbReference>
<dbReference type="InterPro" id="IPR016169">
    <property type="entry name" value="FAD-bd_PCMH_sub2"/>
</dbReference>
<evidence type="ECO:0000256" key="4">
    <source>
        <dbReference type="ARBA" id="ARBA00022827"/>
    </source>
</evidence>
<name>A0A543GI30_9PSEU</name>
<accession>A0A543GI30</accession>
<dbReference type="Pfam" id="PF08031">
    <property type="entry name" value="BBE"/>
    <property type="match status" value="1"/>
</dbReference>
<dbReference type="InterPro" id="IPR036318">
    <property type="entry name" value="FAD-bd_PCMH-like_sf"/>
</dbReference>
<dbReference type="PROSITE" id="PS00862">
    <property type="entry name" value="OX2_COVAL_FAD"/>
    <property type="match status" value="1"/>
</dbReference>
<comment type="caution">
    <text evidence="7">The sequence shown here is derived from an EMBL/GenBank/DDBJ whole genome shotgun (WGS) entry which is preliminary data.</text>
</comment>
<reference evidence="7 8" key="1">
    <citation type="submission" date="2019-06" db="EMBL/GenBank/DDBJ databases">
        <title>Sequencing the genomes of 1000 actinobacteria strains.</title>
        <authorList>
            <person name="Klenk H.-P."/>
        </authorList>
    </citation>
    <scope>NUCLEOTIDE SEQUENCE [LARGE SCALE GENOMIC DNA]</scope>
    <source>
        <strain evidence="7 8">DSM 45511</strain>
    </source>
</reference>
<sequence>MPTTDRELTALQGAIAGEVVLPGSPDYDTARKPAIARFHHVRPRAVVRCATEQDVVETLAVTRLLRERVAVRGGGHCFAGRSSSTGIVLDVSPMDTVALRDGLAVVGAGTRLGALYDALDVHGLTLPAGCGPTVGVAGLTLGGGFGELGRRYGLTCDRLAGARVVCADGRVLDCDPHREADLFWALRGGGPGFGVVTTLLFHPVPAPLTTVFTATWPASHAAAVVAAWPDWAPGAPDELTATLRLVAPAEPELPAEVTLVGTMLDGDPAPLLDEFIRRAGAEPARVTLTPGSFREAKRSLAGLGGNGAELPGIQCKRSEFFRRPLPPDAAAALARSVVADRVPGQVHEVSLTPWGGAYNRVPSDGTAFAHRAEAYLVDNTITTGDDVQGARLRLDRSWSAIAPYGSGGVYPNFSDPDRALPATAYHGGNHERLRRIHAAADPDAVLSPPLEETCPAP</sequence>
<dbReference type="SUPFAM" id="SSF56176">
    <property type="entry name" value="FAD-binding/transporter-associated domain-like"/>
    <property type="match status" value="1"/>
</dbReference>